<dbReference type="GO" id="GO:0016763">
    <property type="term" value="F:pentosyltransferase activity"/>
    <property type="evidence" value="ECO:0007669"/>
    <property type="project" value="TreeGrafter"/>
</dbReference>
<evidence type="ECO:0000256" key="3">
    <source>
        <dbReference type="ARBA" id="ARBA00022676"/>
    </source>
</evidence>
<reference evidence="9 10" key="1">
    <citation type="submission" date="2020-06" db="EMBL/GenBank/DDBJ databases">
        <title>Altererythrobacter lutimaris sp. nov., a marine bacterium isolated from a tidal flat.</title>
        <authorList>
            <person name="Kim D."/>
            <person name="Yoo Y."/>
            <person name="Kim J.-J."/>
        </authorList>
    </citation>
    <scope>NUCLEOTIDE SEQUENCE [LARGE SCALE GENOMIC DNA]</scope>
    <source>
        <strain evidence="9 10">JGD-16</strain>
    </source>
</reference>
<evidence type="ECO:0000256" key="5">
    <source>
        <dbReference type="ARBA" id="ARBA00022692"/>
    </source>
</evidence>
<keyword evidence="3" id="KW-0328">Glycosyltransferase</keyword>
<evidence type="ECO:0000256" key="4">
    <source>
        <dbReference type="ARBA" id="ARBA00022679"/>
    </source>
</evidence>
<keyword evidence="2" id="KW-1003">Cell membrane</keyword>
<feature type="transmembrane region" description="Helical" evidence="8">
    <location>
        <begin position="296"/>
        <end position="313"/>
    </location>
</feature>
<evidence type="ECO:0000256" key="2">
    <source>
        <dbReference type="ARBA" id="ARBA00022475"/>
    </source>
</evidence>
<comment type="subcellular location">
    <subcellularLocation>
        <location evidence="1">Cell membrane</location>
        <topology evidence="1">Multi-pass membrane protein</topology>
    </subcellularLocation>
</comment>
<evidence type="ECO:0000313" key="10">
    <source>
        <dbReference type="Proteomes" id="UP000546031"/>
    </source>
</evidence>
<keyword evidence="4" id="KW-0808">Transferase</keyword>
<organism evidence="9 10">
    <name type="scientific">Altererythrobacter lutimaris</name>
    <dbReference type="NCBI Taxonomy" id="2743979"/>
    <lineage>
        <taxon>Bacteria</taxon>
        <taxon>Pseudomonadati</taxon>
        <taxon>Pseudomonadota</taxon>
        <taxon>Alphaproteobacteria</taxon>
        <taxon>Sphingomonadales</taxon>
        <taxon>Erythrobacteraceae</taxon>
        <taxon>Altererythrobacter</taxon>
    </lineage>
</organism>
<proteinExistence type="predicted"/>
<keyword evidence="10" id="KW-1185">Reference proteome</keyword>
<feature type="transmembrane region" description="Helical" evidence="8">
    <location>
        <begin position="140"/>
        <end position="160"/>
    </location>
</feature>
<dbReference type="RefSeq" id="WP_176274214.1">
    <property type="nucleotide sequence ID" value="NZ_JABWTA010000001.1"/>
</dbReference>
<sequence>MARAVSPSFASSSSKRAVDLAMCLAFALLLRIATFGDPNIHMDEAFYFYVGLEMHEGAVPYVDIWDRKPAGLFVLYSALAWISSSVLSYQIAAWLAASYTAWVIAQIVYRFGPRIAGLLAATCYIALLLPLNGHGGQTPVFYNALIASAVWLVLIEKQALKNGQVTWRSFTAMLLCGLALTIKQTTLFEGIFLGLWLVWLLWRSGTSLAKIAKLAAGFAALGALPFVSIGLWYWSAGYWDEYWFAMVTSNLARSQVSAAVTANIPVLLHALNFLPWGALAALIMANRYPSFAEHRAFFVGWLIAAFIGFLSAPYFLDHYALPLLVPFAIICAAHFGRSLAGKILGTVVVLSSIVLTNPFDFESHQRSRETFEGMEKAISENADRGTLFIYEGPMLIFAHPDVKRMSPAVFPWHLVSPAEAGTSPFDQKDEFKRILAAKPEFVAVTEDWFREPYPGALDELRQYVADECELLSSGERPNKRGRNVMSYLHGNCAEAAGEHP</sequence>
<feature type="transmembrane region" description="Helical" evidence="8">
    <location>
        <begin position="115"/>
        <end position="133"/>
    </location>
</feature>
<keyword evidence="5 8" id="KW-0812">Transmembrane</keyword>
<dbReference type="PANTHER" id="PTHR33908">
    <property type="entry name" value="MANNOSYLTRANSFERASE YKCB-RELATED"/>
    <property type="match status" value="1"/>
</dbReference>
<feature type="transmembrane region" description="Helical" evidence="8">
    <location>
        <begin position="319"/>
        <end position="336"/>
    </location>
</feature>
<comment type="caution">
    <text evidence="9">The sequence shown here is derived from an EMBL/GenBank/DDBJ whole genome shotgun (WGS) entry which is preliminary data.</text>
</comment>
<evidence type="ECO:0008006" key="11">
    <source>
        <dbReference type="Google" id="ProtNLM"/>
    </source>
</evidence>
<keyword evidence="6 8" id="KW-1133">Transmembrane helix</keyword>
<keyword evidence="7 8" id="KW-0472">Membrane</keyword>
<dbReference type="PANTHER" id="PTHR33908:SF11">
    <property type="entry name" value="MEMBRANE PROTEIN"/>
    <property type="match status" value="1"/>
</dbReference>
<feature type="transmembrane region" description="Helical" evidence="8">
    <location>
        <begin position="256"/>
        <end position="284"/>
    </location>
</feature>
<dbReference type="Proteomes" id="UP000546031">
    <property type="component" value="Unassembled WGS sequence"/>
</dbReference>
<feature type="transmembrane region" description="Helical" evidence="8">
    <location>
        <begin position="214"/>
        <end position="236"/>
    </location>
</feature>
<feature type="transmembrane region" description="Helical" evidence="8">
    <location>
        <begin position="72"/>
        <end position="95"/>
    </location>
</feature>
<evidence type="ECO:0000256" key="8">
    <source>
        <dbReference type="SAM" id="Phobius"/>
    </source>
</evidence>
<dbReference type="InterPro" id="IPR050297">
    <property type="entry name" value="LipidA_mod_glycosyltrf_83"/>
</dbReference>
<evidence type="ECO:0000256" key="6">
    <source>
        <dbReference type="ARBA" id="ARBA00022989"/>
    </source>
</evidence>
<evidence type="ECO:0000256" key="1">
    <source>
        <dbReference type="ARBA" id="ARBA00004651"/>
    </source>
</evidence>
<gene>
    <name evidence="9" type="ORF">HUO12_14190</name>
</gene>
<dbReference type="GO" id="GO:0009103">
    <property type="term" value="P:lipopolysaccharide biosynthetic process"/>
    <property type="evidence" value="ECO:0007669"/>
    <property type="project" value="UniProtKB-ARBA"/>
</dbReference>
<feature type="transmembrane region" description="Helical" evidence="8">
    <location>
        <begin position="172"/>
        <end position="202"/>
    </location>
</feature>
<evidence type="ECO:0000256" key="7">
    <source>
        <dbReference type="ARBA" id="ARBA00023136"/>
    </source>
</evidence>
<name>A0A850HFH7_9SPHN</name>
<dbReference type="EMBL" id="JABWTA010000001">
    <property type="protein sequence ID" value="NVE96051.1"/>
    <property type="molecule type" value="Genomic_DNA"/>
</dbReference>
<protein>
    <recommendedName>
        <fullName evidence="11">Glycosyltransferase RgtA/B/C/D-like domain-containing protein</fullName>
    </recommendedName>
</protein>
<evidence type="ECO:0000313" key="9">
    <source>
        <dbReference type="EMBL" id="NVE96051.1"/>
    </source>
</evidence>
<accession>A0A850HFH7</accession>
<dbReference type="AlphaFoldDB" id="A0A850HFH7"/>
<dbReference type="GO" id="GO:0005886">
    <property type="term" value="C:plasma membrane"/>
    <property type="evidence" value="ECO:0007669"/>
    <property type="project" value="UniProtKB-SubCell"/>
</dbReference>